<sequence length="276" mass="30693">MVEQSRADLRRLSQEQNHEYKRTLAFVIFLIVGLAMITSTFLNPAFMKKQIRTSSNEAVIVRQVNANFDGLSQLIGADHEENSNLLTSKQTNPIADHIIDYTLGFHWFKVSNENLAKEILDDIEDNVGNGTSSEAQTIYNKLKKQKSKTYVIIQAFDLNVVTLGANIAMILLVVNIIIILVTIITLISLINDMRTRLKVKALIHAITGAGMWAGFWLILISGLIAVIPVFFNVETPAFGAFGYLLEISSGVFLEFVIAGAIMYVICAIPWQLSTTN</sequence>
<feature type="transmembrane region" description="Helical" evidence="1">
    <location>
        <begin position="251"/>
        <end position="270"/>
    </location>
</feature>
<feature type="transmembrane region" description="Helical" evidence="1">
    <location>
        <begin position="202"/>
        <end position="231"/>
    </location>
</feature>
<reference evidence="2 3" key="1">
    <citation type="submission" date="2012-06" db="EMBL/GenBank/DDBJ databases">
        <title>Draft Genome Sequence of Lactobacillus pasteurii CRBIP 24.76T.</title>
        <authorList>
            <person name="Cousin S."/>
            <person name="Bouchier C."/>
            <person name="Loux V."/>
            <person name="Ma L."/>
            <person name="Creno S."/>
            <person name="Bizet C."/>
            <person name="Clermont D."/>
        </authorList>
    </citation>
    <scope>NUCLEOTIDE SEQUENCE [LARGE SCALE GENOMIC DNA]</scope>
    <source>
        <strain evidence="3">CRBIP 24.76T</strain>
    </source>
</reference>
<dbReference type="EMBL" id="CAKD01000029">
    <property type="protein sequence ID" value="CCI86064.1"/>
    <property type="molecule type" value="Genomic_DNA"/>
</dbReference>
<keyword evidence="3" id="KW-1185">Reference proteome</keyword>
<keyword evidence="1" id="KW-0812">Transmembrane</keyword>
<dbReference type="STRING" id="1423790.BN53_08365"/>
<feature type="transmembrane region" description="Helical" evidence="1">
    <location>
        <begin position="20"/>
        <end position="42"/>
    </location>
</feature>
<accession>I7KMG5</accession>
<gene>
    <name evidence="2" type="ORF">BN53_08365</name>
</gene>
<keyword evidence="1" id="KW-1133">Transmembrane helix</keyword>
<protein>
    <submittedName>
        <fullName evidence="2">Uncharacterized protein</fullName>
    </submittedName>
</protein>
<evidence type="ECO:0000313" key="2">
    <source>
        <dbReference type="EMBL" id="CCI86064.1"/>
    </source>
</evidence>
<dbReference type="OrthoDB" id="2322602at2"/>
<evidence type="ECO:0000313" key="3">
    <source>
        <dbReference type="Proteomes" id="UP000009311"/>
    </source>
</evidence>
<proteinExistence type="predicted"/>
<dbReference type="AlphaFoldDB" id="I7KMG5"/>
<comment type="caution">
    <text evidence="2">The sequence shown here is derived from an EMBL/GenBank/DDBJ whole genome shotgun (WGS) entry which is preliminary data.</text>
</comment>
<keyword evidence="1" id="KW-0472">Membrane</keyword>
<organism evidence="2 3">
    <name type="scientific">Lactobacillus pasteurii DSM 23907 = CRBIP 24.76</name>
    <dbReference type="NCBI Taxonomy" id="1423790"/>
    <lineage>
        <taxon>Bacteria</taxon>
        <taxon>Bacillati</taxon>
        <taxon>Bacillota</taxon>
        <taxon>Bacilli</taxon>
        <taxon>Lactobacillales</taxon>
        <taxon>Lactobacillaceae</taxon>
        <taxon>Lactobacillus</taxon>
    </lineage>
</organism>
<feature type="transmembrane region" description="Helical" evidence="1">
    <location>
        <begin position="167"/>
        <end position="190"/>
    </location>
</feature>
<evidence type="ECO:0000256" key="1">
    <source>
        <dbReference type="SAM" id="Phobius"/>
    </source>
</evidence>
<name>I7KMG5_9LACO</name>
<dbReference type="eggNOG" id="ENOG50309GI">
    <property type="taxonomic scope" value="Bacteria"/>
</dbReference>
<dbReference type="RefSeq" id="WP_009560632.1">
    <property type="nucleotide sequence ID" value="NZ_AYZN01000008.1"/>
</dbReference>
<dbReference type="PATRIC" id="fig|1423790.3.peg.1751"/>
<dbReference type="Proteomes" id="UP000009311">
    <property type="component" value="Unassembled WGS sequence"/>
</dbReference>